<evidence type="ECO:0000256" key="1">
    <source>
        <dbReference type="ARBA" id="ARBA00022741"/>
    </source>
</evidence>
<dbReference type="PRINTS" id="PR00449">
    <property type="entry name" value="RASTRNSFRMNG"/>
</dbReference>
<dbReference type="PROSITE" id="PS51420">
    <property type="entry name" value="RHO"/>
    <property type="match status" value="1"/>
</dbReference>
<feature type="compositionally biased region" description="Low complexity" evidence="3">
    <location>
        <begin position="260"/>
        <end position="290"/>
    </location>
</feature>
<dbReference type="PROSITE" id="PS51421">
    <property type="entry name" value="RAS"/>
    <property type="match status" value="1"/>
</dbReference>
<dbReference type="PROSITE" id="PS51419">
    <property type="entry name" value="RAB"/>
    <property type="match status" value="1"/>
</dbReference>
<dbReference type="Gene3D" id="3.40.50.300">
    <property type="entry name" value="P-loop containing nucleotide triphosphate hydrolases"/>
    <property type="match status" value="1"/>
</dbReference>
<protein>
    <submittedName>
        <fullName evidence="4">Uncharacterized protein</fullName>
    </submittedName>
</protein>
<dbReference type="InterPro" id="IPR005225">
    <property type="entry name" value="Small_GTP-bd"/>
</dbReference>
<dbReference type="GO" id="GO:0007264">
    <property type="term" value="P:small GTPase-mediated signal transduction"/>
    <property type="evidence" value="ECO:0007669"/>
    <property type="project" value="InterPro"/>
</dbReference>
<dbReference type="GO" id="GO:0003924">
    <property type="term" value="F:GTPase activity"/>
    <property type="evidence" value="ECO:0007669"/>
    <property type="project" value="InterPro"/>
</dbReference>
<keyword evidence="2" id="KW-0342">GTP-binding</keyword>
<sequence>MGSVRHRLAEARHDCNVVLIGDAKVGKTALVNRYVHSKFTETYRATTFEKISSTAMVANRRVKYTIWDTTGSHQATATRNLAYNEADVFLLCYKISDPTTLFAALNFWCPEVRAVAPSTPIILVGCQSDMRRDRDSLASLSKQGKAPVSSDQALTFSQQIAALMYVETSVRSSGRTSQSAFEVAALASMGKIVPKHLALTPSPKMNKKQRFSIISPEDSLERGDNFFNHNLGSVEQFWDQFSHFQSPKLNRSHSESPKTPSLGSSRSASLSSKTRSSTSIPSISSYGGSKTPKAGRRSSTSSSSNAKGQAEKMITIKCQRLTADKTYEEIEVEVPAPIYETIQLYNDTGNFTARCKERRSFGSKLKHLFSNKN</sequence>
<keyword evidence="1" id="KW-0547">Nucleotide-binding</keyword>
<dbReference type="OMA" id="LIGCQND"/>
<dbReference type="GO" id="GO:0022412">
    <property type="term" value="P:cellular process involved in reproduction in multicellular organism"/>
    <property type="evidence" value="ECO:0007669"/>
    <property type="project" value="UniProtKB-ARBA"/>
</dbReference>
<dbReference type="NCBIfam" id="TIGR00231">
    <property type="entry name" value="small_GTP"/>
    <property type="match status" value="1"/>
</dbReference>
<evidence type="ECO:0000256" key="3">
    <source>
        <dbReference type="SAM" id="MobiDB-lite"/>
    </source>
</evidence>
<reference evidence="4 5" key="1">
    <citation type="journal article" date="2018" name="Nat. Ecol. Evol.">
        <title>Genomic signatures of mitonuclear coevolution across populations of Tigriopus californicus.</title>
        <authorList>
            <person name="Barreto F.S."/>
            <person name="Watson E.T."/>
            <person name="Lima T.G."/>
            <person name="Willett C.S."/>
            <person name="Edmands S."/>
            <person name="Li W."/>
            <person name="Burton R.S."/>
        </authorList>
    </citation>
    <scope>NUCLEOTIDE SEQUENCE [LARGE SCALE GENOMIC DNA]</scope>
    <source>
        <strain evidence="4 5">San Diego</strain>
    </source>
</reference>
<dbReference type="GO" id="GO:0003006">
    <property type="term" value="P:developmental process involved in reproduction"/>
    <property type="evidence" value="ECO:0007669"/>
    <property type="project" value="UniProtKB-ARBA"/>
</dbReference>
<feature type="region of interest" description="Disordered" evidence="3">
    <location>
        <begin position="248"/>
        <end position="310"/>
    </location>
</feature>
<dbReference type="STRING" id="6832.A0A553N9A2"/>
<dbReference type="Proteomes" id="UP000318571">
    <property type="component" value="Chromosome 8"/>
</dbReference>
<comment type="caution">
    <text evidence="4">The sequence shown here is derived from an EMBL/GenBank/DDBJ whole genome shotgun (WGS) entry which is preliminary data.</text>
</comment>
<dbReference type="SMART" id="SM00173">
    <property type="entry name" value="RAS"/>
    <property type="match status" value="1"/>
</dbReference>
<dbReference type="GO" id="GO:0005525">
    <property type="term" value="F:GTP binding"/>
    <property type="evidence" value="ECO:0007669"/>
    <property type="project" value="UniProtKB-KW"/>
</dbReference>
<dbReference type="InterPro" id="IPR027417">
    <property type="entry name" value="P-loop_NTPase"/>
</dbReference>
<dbReference type="InterPro" id="IPR003578">
    <property type="entry name" value="Small_GTPase_Rho"/>
</dbReference>
<accession>A0A553N9A2</accession>
<organism evidence="4 5">
    <name type="scientific">Tigriopus californicus</name>
    <name type="common">Marine copepod</name>
    <dbReference type="NCBI Taxonomy" id="6832"/>
    <lineage>
        <taxon>Eukaryota</taxon>
        <taxon>Metazoa</taxon>
        <taxon>Ecdysozoa</taxon>
        <taxon>Arthropoda</taxon>
        <taxon>Crustacea</taxon>
        <taxon>Multicrustacea</taxon>
        <taxon>Hexanauplia</taxon>
        <taxon>Copepoda</taxon>
        <taxon>Harpacticoida</taxon>
        <taxon>Harpacticidae</taxon>
        <taxon>Tigriopus</taxon>
    </lineage>
</organism>
<dbReference type="GO" id="GO:0035099">
    <property type="term" value="P:hemocyte migration"/>
    <property type="evidence" value="ECO:0007669"/>
    <property type="project" value="UniProtKB-ARBA"/>
</dbReference>
<proteinExistence type="predicted"/>
<dbReference type="SMART" id="SM00174">
    <property type="entry name" value="RHO"/>
    <property type="match status" value="1"/>
</dbReference>
<dbReference type="GO" id="GO:0001667">
    <property type="term" value="P:ameboidal-type cell migration"/>
    <property type="evidence" value="ECO:0007669"/>
    <property type="project" value="UniProtKB-ARBA"/>
</dbReference>
<dbReference type="OrthoDB" id="6378925at2759"/>
<gene>
    <name evidence="4" type="ORF">TCAL_08400</name>
</gene>
<dbReference type="AlphaFoldDB" id="A0A553N9A2"/>
<dbReference type="GO" id="GO:0035006">
    <property type="term" value="P:melanization defense response"/>
    <property type="evidence" value="ECO:0007669"/>
    <property type="project" value="UniProtKB-ARBA"/>
</dbReference>
<dbReference type="PANTHER" id="PTHR24072">
    <property type="entry name" value="RHO FAMILY GTPASE"/>
    <property type="match status" value="1"/>
</dbReference>
<dbReference type="InterPro" id="IPR001806">
    <property type="entry name" value="Small_GTPase"/>
</dbReference>
<dbReference type="SUPFAM" id="SSF52540">
    <property type="entry name" value="P-loop containing nucleoside triphosphate hydrolases"/>
    <property type="match status" value="1"/>
</dbReference>
<keyword evidence="5" id="KW-1185">Reference proteome</keyword>
<name>A0A553N9A2_TIGCA</name>
<dbReference type="EMBL" id="VCGU01000459">
    <property type="protein sequence ID" value="TRY62031.1"/>
    <property type="molecule type" value="Genomic_DNA"/>
</dbReference>
<dbReference type="SMART" id="SM00175">
    <property type="entry name" value="RAB"/>
    <property type="match status" value="1"/>
</dbReference>
<evidence type="ECO:0000313" key="5">
    <source>
        <dbReference type="Proteomes" id="UP000318571"/>
    </source>
</evidence>
<evidence type="ECO:0000256" key="2">
    <source>
        <dbReference type="ARBA" id="ARBA00023134"/>
    </source>
</evidence>
<evidence type="ECO:0000313" key="4">
    <source>
        <dbReference type="EMBL" id="TRY62031.1"/>
    </source>
</evidence>
<dbReference type="Pfam" id="PF00071">
    <property type="entry name" value="Ras"/>
    <property type="match status" value="1"/>
</dbReference>